<organism evidence="4 5">
    <name type="scientific">Nitzschia inconspicua</name>
    <dbReference type="NCBI Taxonomy" id="303405"/>
    <lineage>
        <taxon>Eukaryota</taxon>
        <taxon>Sar</taxon>
        <taxon>Stramenopiles</taxon>
        <taxon>Ochrophyta</taxon>
        <taxon>Bacillariophyta</taxon>
        <taxon>Bacillariophyceae</taxon>
        <taxon>Bacillariophycidae</taxon>
        <taxon>Bacillariales</taxon>
        <taxon>Bacillariaceae</taxon>
        <taxon>Nitzschia</taxon>
    </lineage>
</organism>
<dbReference type="AlphaFoldDB" id="A0A9K3KH51"/>
<protein>
    <submittedName>
        <fullName evidence="4">C2 domain containing protein</fullName>
    </submittedName>
</protein>
<reference evidence="4" key="2">
    <citation type="submission" date="2021-04" db="EMBL/GenBank/DDBJ databases">
        <authorList>
            <person name="Podell S."/>
        </authorList>
    </citation>
    <scope>NUCLEOTIDE SEQUENCE</scope>
    <source>
        <strain evidence="4">Hildebrandi</strain>
    </source>
</reference>
<dbReference type="InterPro" id="IPR000008">
    <property type="entry name" value="C2_dom"/>
</dbReference>
<dbReference type="Proteomes" id="UP000693970">
    <property type="component" value="Unassembled WGS sequence"/>
</dbReference>
<reference evidence="4" key="1">
    <citation type="journal article" date="2021" name="Sci. Rep.">
        <title>Diploid genomic architecture of Nitzschia inconspicua, an elite biomass production diatom.</title>
        <authorList>
            <person name="Oliver A."/>
            <person name="Podell S."/>
            <person name="Pinowska A."/>
            <person name="Traller J.C."/>
            <person name="Smith S.R."/>
            <person name="McClure R."/>
            <person name="Beliaev A."/>
            <person name="Bohutskyi P."/>
            <person name="Hill E.A."/>
            <person name="Rabines A."/>
            <person name="Zheng H."/>
            <person name="Allen L.Z."/>
            <person name="Kuo A."/>
            <person name="Grigoriev I.V."/>
            <person name="Allen A.E."/>
            <person name="Hazlebeck D."/>
            <person name="Allen E.E."/>
        </authorList>
    </citation>
    <scope>NUCLEOTIDE SEQUENCE</scope>
    <source>
        <strain evidence="4">Hildebrandi</strain>
    </source>
</reference>
<sequence>MGRLTVHLDRASNLADTDVLGMTDPYVRFELKQDNWTRDHDYGFQRSSVKKNEINPVYDETFVFNNIPTLNNMVLKVKILDDDIGSRDDKVGHCTIKLEELGLTSSPMVVERVVDRNMFRKNGRVHLKLSYDP</sequence>
<gene>
    <name evidence="4" type="ORF">IV203_020802</name>
</gene>
<evidence type="ECO:0000313" key="4">
    <source>
        <dbReference type="EMBL" id="KAG7342858.1"/>
    </source>
</evidence>
<evidence type="ECO:0000259" key="3">
    <source>
        <dbReference type="PROSITE" id="PS50004"/>
    </source>
</evidence>
<keyword evidence="5" id="KW-1185">Reference proteome</keyword>
<dbReference type="SMART" id="SM00239">
    <property type="entry name" value="C2"/>
    <property type="match status" value="1"/>
</dbReference>
<keyword evidence="1" id="KW-0479">Metal-binding</keyword>
<dbReference type="Pfam" id="PF00168">
    <property type="entry name" value="C2"/>
    <property type="match status" value="1"/>
</dbReference>
<dbReference type="EMBL" id="JAGRRH010000024">
    <property type="protein sequence ID" value="KAG7342858.1"/>
    <property type="molecule type" value="Genomic_DNA"/>
</dbReference>
<evidence type="ECO:0000256" key="1">
    <source>
        <dbReference type="ARBA" id="ARBA00022723"/>
    </source>
</evidence>
<accession>A0A9K3KH51</accession>
<dbReference type="GO" id="GO:0005509">
    <property type="term" value="F:calcium ion binding"/>
    <property type="evidence" value="ECO:0007669"/>
    <property type="project" value="TreeGrafter"/>
</dbReference>
<dbReference type="CDD" id="cd00030">
    <property type="entry name" value="C2"/>
    <property type="match status" value="1"/>
</dbReference>
<feature type="domain" description="C2" evidence="3">
    <location>
        <begin position="1"/>
        <end position="112"/>
    </location>
</feature>
<name>A0A9K3KH51_9STRA</name>
<dbReference type="PANTHER" id="PTHR45911">
    <property type="entry name" value="C2 DOMAIN-CONTAINING PROTEIN"/>
    <property type="match status" value="1"/>
</dbReference>
<keyword evidence="2" id="KW-0106">Calcium</keyword>
<proteinExistence type="predicted"/>
<evidence type="ECO:0000256" key="2">
    <source>
        <dbReference type="ARBA" id="ARBA00022837"/>
    </source>
</evidence>
<dbReference type="GO" id="GO:0016020">
    <property type="term" value="C:membrane"/>
    <property type="evidence" value="ECO:0007669"/>
    <property type="project" value="TreeGrafter"/>
</dbReference>
<dbReference type="PANTHER" id="PTHR45911:SF4">
    <property type="entry name" value="MULTIPLE C2 AND TRANSMEMBRANE DOMAIN-CONTAINING PROTEIN"/>
    <property type="match status" value="1"/>
</dbReference>
<dbReference type="PROSITE" id="PS50004">
    <property type="entry name" value="C2"/>
    <property type="match status" value="1"/>
</dbReference>
<evidence type="ECO:0000313" key="5">
    <source>
        <dbReference type="Proteomes" id="UP000693970"/>
    </source>
</evidence>
<comment type="caution">
    <text evidence="4">The sequence shown here is derived from an EMBL/GenBank/DDBJ whole genome shotgun (WGS) entry which is preliminary data.</text>
</comment>
<dbReference type="OrthoDB" id="40528at2759"/>